<evidence type="ECO:0000313" key="2">
    <source>
        <dbReference type="EMBL" id="TCS41284.1"/>
    </source>
</evidence>
<accession>A0A4R3I7Q6</accession>
<reference evidence="2 3" key="1">
    <citation type="submission" date="2019-03" db="EMBL/GenBank/DDBJ databases">
        <title>Genomic Encyclopedia of Archaeal and Bacterial Type Strains, Phase II (KMG-II): from individual species to whole genera.</title>
        <authorList>
            <person name="Goeker M."/>
        </authorList>
    </citation>
    <scope>NUCLEOTIDE SEQUENCE [LARGE SCALE GENOMIC DNA]</scope>
    <source>
        <strain evidence="2 3">DSM 15388</strain>
    </source>
</reference>
<proteinExistence type="predicted"/>
<gene>
    <name evidence="2" type="ORF">BCF53_10615</name>
</gene>
<evidence type="ECO:0000256" key="1">
    <source>
        <dbReference type="SAM" id="SignalP"/>
    </source>
</evidence>
<protein>
    <recommendedName>
        <fullName evidence="4">Lipocalin-like protein</fullName>
    </recommendedName>
</protein>
<comment type="caution">
    <text evidence="2">The sequence shown here is derived from an EMBL/GenBank/DDBJ whole genome shotgun (WGS) entry which is preliminary data.</text>
</comment>
<sequence>MQRRKYKNPLLPILLLLASITCAEDPYPVNEIDGLYQIKLSNSILYEIPSDNTYEPEVIWSYQDESFNYWSISLFPTGNLCDFGDIKLLTFSREGTLIDTANISYCGYKQPKVSFDNGFITILLPAVEHTREDGFKISSVERTWKYRVTRQ</sequence>
<dbReference type="AlphaFoldDB" id="A0A4R3I7Q6"/>
<keyword evidence="1" id="KW-0732">Signal</keyword>
<dbReference type="RefSeq" id="WP_132701261.1">
    <property type="nucleotide sequence ID" value="NZ_SLZR01000006.1"/>
</dbReference>
<feature type="signal peptide" evidence="1">
    <location>
        <begin position="1"/>
        <end position="23"/>
    </location>
</feature>
<evidence type="ECO:0008006" key="4">
    <source>
        <dbReference type="Google" id="ProtNLM"/>
    </source>
</evidence>
<organism evidence="2 3">
    <name type="scientific">Reinekea marinisedimentorum</name>
    <dbReference type="NCBI Taxonomy" id="230495"/>
    <lineage>
        <taxon>Bacteria</taxon>
        <taxon>Pseudomonadati</taxon>
        <taxon>Pseudomonadota</taxon>
        <taxon>Gammaproteobacteria</taxon>
        <taxon>Oceanospirillales</taxon>
        <taxon>Saccharospirillaceae</taxon>
        <taxon>Reinekea</taxon>
    </lineage>
</organism>
<keyword evidence="3" id="KW-1185">Reference proteome</keyword>
<dbReference type="Proteomes" id="UP000295793">
    <property type="component" value="Unassembled WGS sequence"/>
</dbReference>
<name>A0A4R3I7Q6_9GAMM</name>
<evidence type="ECO:0000313" key="3">
    <source>
        <dbReference type="Proteomes" id="UP000295793"/>
    </source>
</evidence>
<feature type="chain" id="PRO_5020322781" description="Lipocalin-like protein" evidence="1">
    <location>
        <begin position="24"/>
        <end position="151"/>
    </location>
</feature>
<dbReference type="EMBL" id="SLZR01000006">
    <property type="protein sequence ID" value="TCS41284.1"/>
    <property type="molecule type" value="Genomic_DNA"/>
</dbReference>